<reference evidence="3" key="1">
    <citation type="journal article" date="2011" name="Genome Res.">
        <title>Phylogeny-wide analysis of social amoeba genomes highlights ancient origins for complex intercellular communication.</title>
        <authorList>
            <person name="Heidel A.J."/>
            <person name="Lawal H.M."/>
            <person name="Felder M."/>
            <person name="Schilde C."/>
            <person name="Helps N.R."/>
            <person name="Tunggal B."/>
            <person name="Rivero F."/>
            <person name="John U."/>
            <person name="Schleicher M."/>
            <person name="Eichinger L."/>
            <person name="Platzer M."/>
            <person name="Noegel A.A."/>
            <person name="Schaap P."/>
            <person name="Gloeckner G."/>
        </authorList>
    </citation>
    <scope>NUCLEOTIDE SEQUENCE [LARGE SCALE GENOMIC DNA]</scope>
    <source>
        <strain evidence="3">SH3</strain>
    </source>
</reference>
<dbReference type="RefSeq" id="XP_004366529.1">
    <property type="nucleotide sequence ID" value="XM_004366472.1"/>
</dbReference>
<organism evidence="2 3">
    <name type="scientific">Cavenderia fasciculata</name>
    <name type="common">Slime mold</name>
    <name type="synonym">Dictyostelium fasciculatum</name>
    <dbReference type="NCBI Taxonomy" id="261658"/>
    <lineage>
        <taxon>Eukaryota</taxon>
        <taxon>Amoebozoa</taxon>
        <taxon>Evosea</taxon>
        <taxon>Eumycetozoa</taxon>
        <taxon>Dictyostelia</taxon>
        <taxon>Acytosteliales</taxon>
        <taxon>Cavenderiaceae</taxon>
        <taxon>Cavenderia</taxon>
    </lineage>
</organism>
<protein>
    <recommendedName>
        <fullName evidence="4">Ankyrin repeat-containing protein</fullName>
    </recommendedName>
</protein>
<dbReference type="SUPFAM" id="SSF48403">
    <property type="entry name" value="Ankyrin repeat"/>
    <property type="match status" value="2"/>
</dbReference>
<dbReference type="EMBL" id="GL883018">
    <property type="protein sequence ID" value="EGG18625.1"/>
    <property type="molecule type" value="Genomic_DNA"/>
</dbReference>
<dbReference type="GeneID" id="14870337"/>
<evidence type="ECO:0000256" key="1">
    <source>
        <dbReference type="SAM" id="MobiDB-lite"/>
    </source>
</evidence>
<accession>F4Q1C4</accession>
<dbReference type="PANTHER" id="PTHR46586">
    <property type="entry name" value="ANKYRIN REPEAT-CONTAINING PROTEIN"/>
    <property type="match status" value="1"/>
</dbReference>
<name>F4Q1C4_CACFS</name>
<gene>
    <name evidence="2" type="ORF">DFA_04120</name>
</gene>
<evidence type="ECO:0000313" key="3">
    <source>
        <dbReference type="Proteomes" id="UP000007797"/>
    </source>
</evidence>
<dbReference type="PANTHER" id="PTHR46586:SF3">
    <property type="entry name" value="ANKYRIN REPEAT-CONTAINING PROTEIN"/>
    <property type="match status" value="1"/>
</dbReference>
<dbReference type="AlphaFoldDB" id="F4Q1C4"/>
<proteinExistence type="predicted"/>
<dbReference type="InterPro" id="IPR002110">
    <property type="entry name" value="Ankyrin_rpt"/>
</dbReference>
<dbReference type="Proteomes" id="UP000007797">
    <property type="component" value="Unassembled WGS sequence"/>
</dbReference>
<sequence>MDLTVNIKCKVCGSFESTSIDEFRLHGINHCIPSIARYFGVTLEQLFERQQLLQQQKRDNDQLGGEEYQQQDLNKKTHQQNNKVQLSSSTTMTLRFKSLIGSPFIRSMIFGYVKELNNIDGVSYSGTDIIKLPHLEMISRCAMPWNFIKHYLPPRDDVLSKRRWYVISRYCAHRNATLSTLQHLLEWSPDYDPQDQYESVHQELFYNVAIQGHTDIMEFLLKRYPNIVLNGKYGHSIDDASERGHFSMVKLLCSIKGLKCTTQALDNAAKFDHLDIVKYLDQNRNEGCTSKALDSAAMFGRLDIVKYLHFNRTEGCTTNAMDGAALNGHLNVMEWLNYNRKEGVTKQAMDLASQQGHFQIVKWLESRNKGCTTNAMDNAKTLEIFQFLEKNGKRCTSLAMDNACLKGDLDFVKYIHFNRNEGCYQQAVINACNSGNFELIKFILLGIKECPPQAVDSAIEKDCSLEIIEYLGQECTSRGMEYAIIYGRLDVIQYFHKKYPKSNVLWSRNTLNLAATFDKLDIVKFIHENRSEGCTTDAMDNAKNIEVTKFLHFNRSEGCTTKAMDNAAIRFDLETVTFLHKHRTEGCTKGAIRLTHPDIYKYILSNKIMSRESIEKHYVNDGSLLSLLASSINKREDFYEIVEAVNQYYGFLPTMESFDS</sequence>
<dbReference type="Gene3D" id="1.25.40.20">
    <property type="entry name" value="Ankyrin repeat-containing domain"/>
    <property type="match status" value="2"/>
</dbReference>
<dbReference type="KEGG" id="dfa:DFA_04120"/>
<evidence type="ECO:0008006" key="4">
    <source>
        <dbReference type="Google" id="ProtNLM"/>
    </source>
</evidence>
<dbReference type="Pfam" id="PF13637">
    <property type="entry name" value="Ank_4"/>
    <property type="match status" value="1"/>
</dbReference>
<keyword evidence="3" id="KW-1185">Reference proteome</keyword>
<dbReference type="InterPro" id="IPR052050">
    <property type="entry name" value="SecEffector_AnkRepeat"/>
</dbReference>
<dbReference type="InterPro" id="IPR036770">
    <property type="entry name" value="Ankyrin_rpt-contain_sf"/>
</dbReference>
<dbReference type="OrthoDB" id="70387at2759"/>
<evidence type="ECO:0000313" key="2">
    <source>
        <dbReference type="EMBL" id="EGG18625.1"/>
    </source>
</evidence>
<feature type="region of interest" description="Disordered" evidence="1">
    <location>
        <begin position="58"/>
        <end position="86"/>
    </location>
</feature>